<comment type="caution">
    <text evidence="2">The sequence shown here is derived from an EMBL/GenBank/DDBJ whole genome shotgun (WGS) entry which is preliminary data.</text>
</comment>
<sequence>EGNKPDDVMHFIVREGDRGCKPTIYVFFPFCHSPERRGEGHLKRRPRISADVALFGIPGSRGRRKEGGNEDQNSTSGFYQSKTDLESAPATQALKAEQYLKAFRAGVLSCFSSRSSFFVCL</sequence>
<keyword evidence="3" id="KW-1185">Reference proteome</keyword>
<dbReference type="EMBL" id="JAHRIO010080021">
    <property type="protein sequence ID" value="MEQ2183814.1"/>
    <property type="molecule type" value="Genomic_DNA"/>
</dbReference>
<feature type="region of interest" description="Disordered" evidence="1">
    <location>
        <begin position="57"/>
        <end position="84"/>
    </location>
</feature>
<reference evidence="2 3" key="1">
    <citation type="submission" date="2021-06" db="EMBL/GenBank/DDBJ databases">
        <authorList>
            <person name="Palmer J.M."/>
        </authorList>
    </citation>
    <scope>NUCLEOTIDE SEQUENCE [LARGE SCALE GENOMIC DNA]</scope>
    <source>
        <strain evidence="2 3">GA_2019</strain>
        <tissue evidence="2">Muscle</tissue>
    </source>
</reference>
<accession>A0ABV0PK06</accession>
<evidence type="ECO:0000313" key="3">
    <source>
        <dbReference type="Proteomes" id="UP001476798"/>
    </source>
</evidence>
<evidence type="ECO:0000256" key="1">
    <source>
        <dbReference type="SAM" id="MobiDB-lite"/>
    </source>
</evidence>
<gene>
    <name evidence="2" type="ORF">GOODEAATRI_001776</name>
</gene>
<evidence type="ECO:0000313" key="2">
    <source>
        <dbReference type="EMBL" id="MEQ2183814.1"/>
    </source>
</evidence>
<feature type="compositionally biased region" description="Polar residues" evidence="1">
    <location>
        <begin position="70"/>
        <end position="82"/>
    </location>
</feature>
<feature type="non-terminal residue" evidence="2">
    <location>
        <position position="1"/>
    </location>
</feature>
<dbReference type="Proteomes" id="UP001476798">
    <property type="component" value="Unassembled WGS sequence"/>
</dbReference>
<organism evidence="2 3">
    <name type="scientific">Goodea atripinnis</name>
    <dbReference type="NCBI Taxonomy" id="208336"/>
    <lineage>
        <taxon>Eukaryota</taxon>
        <taxon>Metazoa</taxon>
        <taxon>Chordata</taxon>
        <taxon>Craniata</taxon>
        <taxon>Vertebrata</taxon>
        <taxon>Euteleostomi</taxon>
        <taxon>Actinopterygii</taxon>
        <taxon>Neopterygii</taxon>
        <taxon>Teleostei</taxon>
        <taxon>Neoteleostei</taxon>
        <taxon>Acanthomorphata</taxon>
        <taxon>Ovalentaria</taxon>
        <taxon>Atherinomorphae</taxon>
        <taxon>Cyprinodontiformes</taxon>
        <taxon>Goodeidae</taxon>
        <taxon>Goodea</taxon>
    </lineage>
</organism>
<name>A0ABV0PK06_9TELE</name>
<protein>
    <submittedName>
        <fullName evidence="2">Uncharacterized protein</fullName>
    </submittedName>
</protein>
<proteinExistence type="predicted"/>